<sequence>MEDNGGEEVHFEYENHCLSPMSLATAQKVEPEVCRRARRHRAMPFTSTLYDHIIHKHNCLFSGWIVKERVMM</sequence>
<organism evidence="1 2">
    <name type="scientific">Malus baccata</name>
    <name type="common">Siberian crab apple</name>
    <name type="synonym">Pyrus baccata</name>
    <dbReference type="NCBI Taxonomy" id="106549"/>
    <lineage>
        <taxon>Eukaryota</taxon>
        <taxon>Viridiplantae</taxon>
        <taxon>Streptophyta</taxon>
        <taxon>Embryophyta</taxon>
        <taxon>Tracheophyta</taxon>
        <taxon>Spermatophyta</taxon>
        <taxon>Magnoliopsida</taxon>
        <taxon>eudicotyledons</taxon>
        <taxon>Gunneridae</taxon>
        <taxon>Pentapetalae</taxon>
        <taxon>rosids</taxon>
        <taxon>fabids</taxon>
        <taxon>Rosales</taxon>
        <taxon>Rosaceae</taxon>
        <taxon>Amygdaloideae</taxon>
        <taxon>Maleae</taxon>
        <taxon>Malus</taxon>
    </lineage>
</organism>
<dbReference type="EMBL" id="VIEB01000609">
    <property type="protein sequence ID" value="TQD85168.1"/>
    <property type="molecule type" value="Genomic_DNA"/>
</dbReference>
<protein>
    <submittedName>
        <fullName evidence="1">Uncharacterized protein</fullName>
    </submittedName>
</protein>
<evidence type="ECO:0000313" key="2">
    <source>
        <dbReference type="Proteomes" id="UP000315295"/>
    </source>
</evidence>
<reference evidence="1 2" key="1">
    <citation type="journal article" date="2019" name="G3 (Bethesda)">
        <title>Sequencing of a Wild Apple (Malus baccata) Genome Unravels the Differences Between Cultivated and Wild Apple Species Regarding Disease Resistance and Cold Tolerance.</title>
        <authorList>
            <person name="Chen X."/>
        </authorList>
    </citation>
    <scope>NUCLEOTIDE SEQUENCE [LARGE SCALE GENOMIC DNA]</scope>
    <source>
        <strain evidence="2">cv. Shandingzi</strain>
        <tissue evidence="1">Leaves</tissue>
    </source>
</reference>
<comment type="caution">
    <text evidence="1">The sequence shown here is derived from an EMBL/GenBank/DDBJ whole genome shotgun (WGS) entry which is preliminary data.</text>
</comment>
<keyword evidence="2" id="KW-1185">Reference proteome</keyword>
<name>A0A540LFB1_MALBA</name>
<proteinExistence type="predicted"/>
<evidence type="ECO:0000313" key="1">
    <source>
        <dbReference type="EMBL" id="TQD85168.1"/>
    </source>
</evidence>
<accession>A0A540LFB1</accession>
<gene>
    <name evidence="1" type="ORF">C1H46_029256</name>
</gene>
<dbReference type="AlphaFoldDB" id="A0A540LFB1"/>
<dbReference type="Proteomes" id="UP000315295">
    <property type="component" value="Unassembled WGS sequence"/>
</dbReference>